<dbReference type="Proteomes" id="UP001067231">
    <property type="component" value="Unassembled WGS sequence"/>
</dbReference>
<gene>
    <name evidence="2" type="ORF">OJ253_3573</name>
</gene>
<dbReference type="OrthoDB" id="337940at2759"/>
<name>A0A9D5HX62_9CRYT</name>
<keyword evidence="1" id="KW-0732">Signal</keyword>
<protein>
    <submittedName>
        <fullName evidence="2">Secrete protein</fullName>
    </submittedName>
</protein>
<evidence type="ECO:0000256" key="1">
    <source>
        <dbReference type="SAM" id="SignalP"/>
    </source>
</evidence>
<sequence>MLFRRIPCLLLILVGQTSLIKNNHVLSQLMPEAYNVKAMHPNSTMAQGAWGMDIDIGEIATQPRYDLTIWSTIGFPAVLTPCSYMYPIVISLKNINYVFETNPISFSCNHAGLTGPIWISTAFGSISVNQTSSYYVACNMVVDYLNSFDPSMIQSTSATNFTFLIPGTLIGEALASIVEEGVPASPSPDPVLTWLQQHYYSESWVNVASILNLATSFSDMVVLPFKYKVELPPEVLHDSSIEGSNPPDHSYVDLFNMTFSYGRYDSELSTGTWQPKGRFAGFQPPVVNSAQGAFINIQNNVTTNEYNSAVPFGWSNIPLSVSPIRVVMPSNLPSNARQNCVSNYLFYYPMDPYWSPTNNSSSPFNLSLLKDSSQNSFISKYIRNDSTISRNTILSSMYFSKRPFLNGKKYPGQLQNTLSTYLTFSNNFLGGCYYNGTFPYSPEPTYTGVHAGVGLCGTHLRDSTTQFKSPFYLPPIKYLSGPSLISYFFVLTSLVQYVNYDHKGTFRSDLYDETRTYKKIYPGNGLLHSLLLATASNQPFIFYTLPSFINHETSVTLGSEFYQISVRYINRNYGNYAFSGSGMTCRAARFVPMKRDMYSLKAAWQCKTKANTSSDTWSDMIEVPREEITSCKLNKNFVTCLNSNDTQNQFIGMVNTYPKEHVITLKGSSFKTADYLAITLTMYTDTMAYTSPNEGISVKLFSPPITGFCSPEYCSKIPMIPITPTNIAQIFLMYPTVKAWDHIHNTKYSFLIPFNKGLQIRNKVTLGKTEGVSINKEFYVTAYLYCESLRKVSGVPSVSKITIAEFSNLSGSMIITTKYPVLQNSKFSNCIHELTISESISPKSTAVSYETLIQSKPSPVENEFKLIEFGAVDFPPAVGKLSVYYPDEKGVSMGDSIFLTLSNVAFSNKEQDDGFSSFGIIASSSQIVSQNSTVIFLGDSLSQLPPSIRLPATAKEWFVYVRAQTVTFSGCYIPCQPPFRDSFYSHWCSNDLSILNAFSCPFSRIKMKKEDSKSEIEDAIAVVTHPLAYTSLIETIHMVSALFEQSPENGLIWRTYFDSVYSTALEMQRIPRAYDFASFKLLSLDVLRKVSRVAYENPRLGLDVSRPLEALMNITLNAECTNSPSVSNLVLETLDVLIAGNGWRKILQNRDLESIVAHVLEAVANRFSYWSFNGNSLDWKGPESGVSLSVVTLDEMFTRKSTSQNGMAVSGFRFSEIKRLSPVESVYFHAYPEEYDYEMLEFASWACPNVSATISSFTYPRKQISSMLIENAVRKVSRPIPIGGAALFLCSIDYYAYGTPTVTFSLPLSFEIPVNMTSIGCSMLSDSVWREDLCSSNISPSKQESKQFVVECSCQGLAPYALIATVNSTEIDKGNFGDSSGNNGRAPIPPMNNMWGGISGNLTNLGISKDLAIELINSSYSGFIYLDEKARTPYIPPKAQKALEGSKGLAGLYTEMGRSQYVANVSSTWGINAGEAWFNSSVARGGDANVESFLSWEPANTTNKS</sequence>
<feature type="chain" id="PRO_5038723715" evidence="1">
    <location>
        <begin position="20"/>
        <end position="1505"/>
    </location>
</feature>
<organism evidence="2">
    <name type="scientific">Cryptosporidium canis</name>
    <dbReference type="NCBI Taxonomy" id="195482"/>
    <lineage>
        <taxon>Eukaryota</taxon>
        <taxon>Sar</taxon>
        <taxon>Alveolata</taxon>
        <taxon>Apicomplexa</taxon>
        <taxon>Conoidasida</taxon>
        <taxon>Coccidia</taxon>
        <taxon>Eucoccidiorida</taxon>
        <taxon>Eimeriorina</taxon>
        <taxon>Cryptosporidiidae</taxon>
        <taxon>Cryptosporidium</taxon>
    </lineage>
</organism>
<proteinExistence type="predicted"/>
<feature type="signal peptide" evidence="1">
    <location>
        <begin position="1"/>
        <end position="19"/>
    </location>
</feature>
<comment type="caution">
    <text evidence="2">The sequence shown here is derived from an EMBL/GenBank/DDBJ whole genome shotgun (WGS) entry which is preliminary data.</text>
</comment>
<accession>A0A9D5HX62</accession>
<evidence type="ECO:0000313" key="2">
    <source>
        <dbReference type="EMBL" id="KAJ1604616.1"/>
    </source>
</evidence>
<reference evidence="2" key="1">
    <citation type="submission" date="2022-10" db="EMBL/GenBank/DDBJ databases">
        <title>Adaptive evolution leads to modifications in subtelomeric GC content in a zoonotic Cryptosporidium species.</title>
        <authorList>
            <person name="Li J."/>
            <person name="Feng Y."/>
            <person name="Xiao L."/>
        </authorList>
    </citation>
    <scope>NUCLEOTIDE SEQUENCE</scope>
    <source>
        <strain evidence="2">33844</strain>
    </source>
</reference>
<dbReference type="EMBL" id="JAPCXC010000127">
    <property type="protein sequence ID" value="KAJ1604616.1"/>
    <property type="molecule type" value="Genomic_DNA"/>
</dbReference>